<evidence type="ECO:0000256" key="1">
    <source>
        <dbReference type="SAM" id="Coils"/>
    </source>
</evidence>
<name>A0A1G8FMX1_BACOV</name>
<evidence type="ECO:0000313" key="2">
    <source>
        <dbReference type="EMBL" id="SDH83478.1"/>
    </source>
</evidence>
<gene>
    <name evidence="2" type="ORF">SAMN05192582_101479</name>
</gene>
<organism evidence="2 3">
    <name type="scientific">Bacteroides ovatus</name>
    <dbReference type="NCBI Taxonomy" id="28116"/>
    <lineage>
        <taxon>Bacteria</taxon>
        <taxon>Pseudomonadati</taxon>
        <taxon>Bacteroidota</taxon>
        <taxon>Bacteroidia</taxon>
        <taxon>Bacteroidales</taxon>
        <taxon>Bacteroidaceae</taxon>
        <taxon>Bacteroides</taxon>
    </lineage>
</organism>
<sequence>MKMRIYVIGIGILVAMLAGKVSAQVNMRVLKAFPAHIVQRIHEIMVLCPVSEESQWKLGDYFVRQDSLANVALRHDSTSLALSDYYRTSVEELEAVLSPLELNDYRLKVQYHHCANRMRRMIQQREALQLTLHQVEALFTESCRLETDKNIRDFWGTEFHIADSILTPSVHKRFYGLLRESEIAENVKRQTKELAENNLLPVDMDSIQTYQYLCRCEMELQADITYWREAGNREKLAEAEVVYKLKKPKCLKRLELYWIAPEWSIIRYAIQKRNVAGLNLTEHGLDSLLLKGEEYRRLEQEKKHANEKFSESALDCQLAQSVLTKEGIDKLLAEKRKSWIQGDVEREMNELERYGLVNNANRESVLKELTDYKRQVGVSYEWAAIERSQENLFRLCDLQDHVPLILKKMEEKQKQERAEWKDDRF</sequence>
<protein>
    <submittedName>
        <fullName evidence="2">Uncharacterized protein</fullName>
    </submittedName>
</protein>
<proteinExistence type="predicted"/>
<feature type="coiled-coil region" evidence="1">
    <location>
        <begin position="288"/>
        <end position="315"/>
    </location>
</feature>
<accession>A0A1G8FMX1</accession>
<dbReference type="AlphaFoldDB" id="A0A1G8FMX1"/>
<keyword evidence="1" id="KW-0175">Coiled coil</keyword>
<evidence type="ECO:0000313" key="3">
    <source>
        <dbReference type="Proteomes" id="UP000181870"/>
    </source>
</evidence>
<reference evidence="2 3" key="1">
    <citation type="submission" date="2016-10" db="EMBL/GenBank/DDBJ databases">
        <authorList>
            <person name="de Groot N.N."/>
        </authorList>
    </citation>
    <scope>NUCLEOTIDE SEQUENCE [LARGE SCALE GENOMIC DNA]</scope>
    <source>
        <strain evidence="2 3">NLAE-zl-C57</strain>
    </source>
</reference>
<dbReference type="EMBL" id="FNDO01000014">
    <property type="protein sequence ID" value="SDH83478.1"/>
    <property type="molecule type" value="Genomic_DNA"/>
</dbReference>
<dbReference type="Proteomes" id="UP000181870">
    <property type="component" value="Unassembled WGS sequence"/>
</dbReference>